<gene>
    <name evidence="2" type="ORF">ElP_48880</name>
</gene>
<dbReference type="RefSeq" id="WP_197446322.1">
    <property type="nucleotide sequence ID" value="NZ_CP036426.1"/>
</dbReference>
<dbReference type="InterPro" id="IPR018973">
    <property type="entry name" value="MZB"/>
</dbReference>
<evidence type="ECO:0000259" key="1">
    <source>
        <dbReference type="Pfam" id="PF09369"/>
    </source>
</evidence>
<dbReference type="InterPro" id="IPR047721">
    <property type="entry name" value="DrmB"/>
</dbReference>
<feature type="domain" description="MrfA-like Zn-binding" evidence="1">
    <location>
        <begin position="486"/>
        <end position="587"/>
    </location>
</feature>
<dbReference type="Pfam" id="PF09369">
    <property type="entry name" value="MZB"/>
    <property type="match status" value="1"/>
</dbReference>
<dbReference type="KEGG" id="tpla:ElP_48880"/>
<dbReference type="Proteomes" id="UP000317835">
    <property type="component" value="Chromosome"/>
</dbReference>
<dbReference type="EMBL" id="CP036426">
    <property type="protein sequence ID" value="QDV36957.1"/>
    <property type="molecule type" value="Genomic_DNA"/>
</dbReference>
<evidence type="ECO:0000313" key="2">
    <source>
        <dbReference type="EMBL" id="QDV36957.1"/>
    </source>
</evidence>
<proteinExistence type="predicted"/>
<keyword evidence="3" id="KW-1185">Reference proteome</keyword>
<name>A0A518H7W9_9BACT</name>
<protein>
    <recommendedName>
        <fullName evidence="1">MrfA-like Zn-binding domain-containing protein</fullName>
    </recommendedName>
</protein>
<dbReference type="NCBIfam" id="NF038324">
    <property type="entry name" value="DrmB_fam"/>
    <property type="match status" value="1"/>
</dbReference>
<evidence type="ECO:0000313" key="3">
    <source>
        <dbReference type="Proteomes" id="UP000317835"/>
    </source>
</evidence>
<dbReference type="AlphaFoldDB" id="A0A518H7W9"/>
<sequence length="623" mass="69052">MSLSSHMRRSEVGEVRPSQALTTFGVGSLVDLPNLSVLVMGLDDWQAAHATEIAEERLLRSARSILGPQVSRFLTPPRGEESQGSQTNWFDESRQIGVPVAPFPRWMVCSGCRLLAPISSGLFEPKTPAYRPDKASYTHTCNNHRNNRIGTHLVVPARFMVTCEHGHLDDFPWIEFIHQGSIDCKGLLYLYEVGASGEALDVEVKCDGCQTRRRMGQAFGPNNRTSMPACRGRRPHLRDFDPGGCDQEHVKPMLQGASNLWFPMLISALSVPQATDDLGRLVEENWVVLEKVTSAEVLKAFRLIGQLKDLNKYGDEQVWEAIQKKAEGTVEEPDDPADLKSPEWRVFSNPSKAKESRSFKLRPVEPPADYAASFEKVVLVEKLREVRALVGFTRLVSPRDFDSPAEVPPENRGRLARRDPAWLPACETRGEGIFFQFSEPAIGAWAGRNHAFEREFELAHQAWRMGKGLDPNTGYPGIRYVLLHTFAHALIRQLAIECGYTSASIAERIYSRNPADGEPMAGVLIYTSAPDSEGTLGGLCALGEPDKLGRHIRRALEKMGLCASDPLCSEHPAGGGEKLHGASCHACSFLPETSCERGNKYLDRSALVPTVERATLSFFRPEP</sequence>
<reference evidence="2 3" key="1">
    <citation type="submission" date="2019-02" db="EMBL/GenBank/DDBJ databases">
        <title>Deep-cultivation of Planctomycetes and their phenomic and genomic characterization uncovers novel biology.</title>
        <authorList>
            <person name="Wiegand S."/>
            <person name="Jogler M."/>
            <person name="Boedeker C."/>
            <person name="Pinto D."/>
            <person name="Vollmers J."/>
            <person name="Rivas-Marin E."/>
            <person name="Kohn T."/>
            <person name="Peeters S.H."/>
            <person name="Heuer A."/>
            <person name="Rast P."/>
            <person name="Oberbeckmann S."/>
            <person name="Bunk B."/>
            <person name="Jeske O."/>
            <person name="Meyerdierks A."/>
            <person name="Storesund J.E."/>
            <person name="Kallscheuer N."/>
            <person name="Luecker S."/>
            <person name="Lage O.M."/>
            <person name="Pohl T."/>
            <person name="Merkel B.J."/>
            <person name="Hornburger P."/>
            <person name="Mueller R.-W."/>
            <person name="Bruemmer F."/>
            <person name="Labrenz M."/>
            <person name="Spormann A.M."/>
            <person name="Op den Camp H."/>
            <person name="Overmann J."/>
            <person name="Amann R."/>
            <person name="Jetten M.S.M."/>
            <person name="Mascher T."/>
            <person name="Medema M.H."/>
            <person name="Devos D.P."/>
            <person name="Kaster A.-K."/>
            <person name="Ovreas L."/>
            <person name="Rohde M."/>
            <person name="Galperin M.Y."/>
            <person name="Jogler C."/>
        </authorList>
    </citation>
    <scope>NUCLEOTIDE SEQUENCE [LARGE SCALE GENOMIC DNA]</scope>
    <source>
        <strain evidence="2 3">ElP</strain>
    </source>
</reference>
<accession>A0A518H7W9</accession>
<organism evidence="2 3">
    <name type="scientific">Tautonia plasticadhaerens</name>
    <dbReference type="NCBI Taxonomy" id="2527974"/>
    <lineage>
        <taxon>Bacteria</taxon>
        <taxon>Pseudomonadati</taxon>
        <taxon>Planctomycetota</taxon>
        <taxon>Planctomycetia</taxon>
        <taxon>Isosphaerales</taxon>
        <taxon>Isosphaeraceae</taxon>
        <taxon>Tautonia</taxon>
    </lineage>
</organism>